<sequence>MGWIGHMRAPAGQPVRVFMRTECKHEAELLLSAHKLRVSECGRALERQRETEQRAGVLSSSLAVGRGVSTDQYKVQGEPLGLSQSSAGGGSCDCCLTLLLARFAFGHLLTRSQRSEEGKRGSPQGADPWCLLHLNRTSFLTPSGPEKAPVSLHQRRQEHKAGENISLSCTKCSSKNGRKHRT</sequence>
<name>A0A834F8A9_ORYME</name>
<dbReference type="EMBL" id="WKFB01000387">
    <property type="protein sequence ID" value="KAF6724591.1"/>
    <property type="molecule type" value="Genomic_DNA"/>
</dbReference>
<organism evidence="2 3">
    <name type="scientific">Oryzias melastigma</name>
    <name type="common">Marine medaka</name>
    <dbReference type="NCBI Taxonomy" id="30732"/>
    <lineage>
        <taxon>Eukaryota</taxon>
        <taxon>Metazoa</taxon>
        <taxon>Chordata</taxon>
        <taxon>Craniata</taxon>
        <taxon>Vertebrata</taxon>
        <taxon>Euteleostomi</taxon>
        <taxon>Actinopterygii</taxon>
        <taxon>Neopterygii</taxon>
        <taxon>Teleostei</taxon>
        <taxon>Neoteleostei</taxon>
        <taxon>Acanthomorphata</taxon>
        <taxon>Ovalentaria</taxon>
        <taxon>Atherinomorphae</taxon>
        <taxon>Beloniformes</taxon>
        <taxon>Adrianichthyidae</taxon>
        <taxon>Oryziinae</taxon>
        <taxon>Oryzias</taxon>
    </lineage>
</organism>
<accession>A0A834F8A9</accession>
<dbReference type="Proteomes" id="UP000646548">
    <property type="component" value="Unassembled WGS sequence"/>
</dbReference>
<evidence type="ECO:0000313" key="2">
    <source>
        <dbReference type="EMBL" id="KAF6724591.1"/>
    </source>
</evidence>
<gene>
    <name evidence="2" type="ORF">FQA47_015840</name>
</gene>
<evidence type="ECO:0000313" key="3">
    <source>
        <dbReference type="Proteomes" id="UP000646548"/>
    </source>
</evidence>
<proteinExistence type="predicted"/>
<reference evidence="2" key="1">
    <citation type="journal article" name="BMC Genomics">
        <title>Long-read sequencing and de novo genome assembly of marine medaka (Oryzias melastigma).</title>
        <authorList>
            <person name="Liang P."/>
            <person name="Saqib H.S.A."/>
            <person name="Ni X."/>
            <person name="Shen Y."/>
        </authorList>
    </citation>
    <scope>NUCLEOTIDE SEQUENCE</scope>
    <source>
        <strain evidence="2">Bigg-433</strain>
    </source>
</reference>
<dbReference type="AlphaFoldDB" id="A0A834F8A9"/>
<feature type="region of interest" description="Disordered" evidence="1">
    <location>
        <begin position="140"/>
        <end position="164"/>
    </location>
</feature>
<protein>
    <submittedName>
        <fullName evidence="2">Uncharacterized protein</fullName>
    </submittedName>
</protein>
<evidence type="ECO:0000256" key="1">
    <source>
        <dbReference type="SAM" id="MobiDB-lite"/>
    </source>
</evidence>
<comment type="caution">
    <text evidence="2">The sequence shown here is derived from an EMBL/GenBank/DDBJ whole genome shotgun (WGS) entry which is preliminary data.</text>
</comment>